<dbReference type="FunFam" id="1.10.8.10:FF:000006">
    <property type="entry name" value="Putative nascent polypeptide-associated complex subunit alpha"/>
    <property type="match status" value="1"/>
</dbReference>
<dbReference type="CDD" id="cd22054">
    <property type="entry name" value="NAC_NACA"/>
    <property type="match status" value="1"/>
</dbReference>
<sequence>MMPTEAVEKPIIEDKPEDVSGSDDSDGDDDSPPELEEQDPATLAQQSQLAQAAGLNEETVSRQKQSRSEKKARKAMAKLGLKAVGGVTRVTIRKSKNILFVINKPDVFKSPASDTYIVFGEAKIEDLNQAAQISAAEKFKAPDSAGGLDAGTIQPPIQEESEDDEEIDDTGVEAKDIELVMSQANVSRSKAIKALKNNSNDIVNAIMELTM</sequence>
<dbReference type="PIRSF" id="PIRSF015901">
    <property type="entry name" value="NAC_alpha"/>
    <property type="match status" value="1"/>
</dbReference>
<feature type="compositionally biased region" description="Low complexity" evidence="1">
    <location>
        <begin position="43"/>
        <end position="53"/>
    </location>
</feature>
<feature type="region of interest" description="Disordered" evidence="1">
    <location>
        <begin position="142"/>
        <end position="171"/>
    </location>
</feature>
<organism evidence="3 4">
    <name type="scientific">Lottia gigantea</name>
    <name type="common">Giant owl limpet</name>
    <dbReference type="NCBI Taxonomy" id="225164"/>
    <lineage>
        <taxon>Eukaryota</taxon>
        <taxon>Metazoa</taxon>
        <taxon>Spiralia</taxon>
        <taxon>Lophotrochozoa</taxon>
        <taxon>Mollusca</taxon>
        <taxon>Gastropoda</taxon>
        <taxon>Patellogastropoda</taxon>
        <taxon>Lottioidea</taxon>
        <taxon>Lottiidae</taxon>
        <taxon>Lottia</taxon>
    </lineage>
</organism>
<dbReference type="InterPro" id="IPR002715">
    <property type="entry name" value="Nas_poly-pep-assoc_cplx_dom"/>
</dbReference>
<dbReference type="SMART" id="SM01407">
    <property type="entry name" value="NAC"/>
    <property type="match status" value="1"/>
</dbReference>
<protein>
    <recommendedName>
        <fullName evidence="2">NAC-A/B domain-containing protein</fullName>
    </recommendedName>
</protein>
<dbReference type="Proteomes" id="UP000030746">
    <property type="component" value="Unassembled WGS sequence"/>
</dbReference>
<dbReference type="GeneID" id="20245268"/>
<dbReference type="AlphaFoldDB" id="V3ZKM3"/>
<dbReference type="FunFam" id="2.20.70.30:FF:000002">
    <property type="entry name" value="Nascent polypeptide-associated complex (NAC), alpha subunit"/>
    <property type="match status" value="1"/>
</dbReference>
<evidence type="ECO:0000259" key="2">
    <source>
        <dbReference type="PROSITE" id="PS51151"/>
    </source>
</evidence>
<feature type="compositionally biased region" description="Acidic residues" evidence="1">
    <location>
        <begin position="20"/>
        <end position="39"/>
    </location>
</feature>
<feature type="compositionally biased region" description="Basic and acidic residues" evidence="1">
    <location>
        <begin position="1"/>
        <end position="18"/>
    </location>
</feature>
<dbReference type="RefSeq" id="XP_009066328.1">
    <property type="nucleotide sequence ID" value="XM_009068080.1"/>
</dbReference>
<name>V3ZKM3_LOTGI</name>
<dbReference type="Gene3D" id="1.10.8.10">
    <property type="entry name" value="DNA helicase RuvA subunit, C-terminal domain"/>
    <property type="match status" value="1"/>
</dbReference>
<dbReference type="PANTHER" id="PTHR21713">
    <property type="entry name" value="NASCENT POLYPEPTIDE ASSOCIATED COMPLEX ALPHA SUBUNIT-RELATED"/>
    <property type="match status" value="1"/>
</dbReference>
<dbReference type="InterPro" id="IPR016641">
    <property type="entry name" value="EGD2/NACA0like"/>
</dbReference>
<dbReference type="Pfam" id="PF19026">
    <property type="entry name" value="UBA_HYPK"/>
    <property type="match status" value="1"/>
</dbReference>
<evidence type="ECO:0000313" key="3">
    <source>
        <dbReference type="EMBL" id="ESO82960.1"/>
    </source>
</evidence>
<dbReference type="OrthoDB" id="3169036at2759"/>
<dbReference type="HOGENOM" id="CLU_057806_1_2_1"/>
<dbReference type="GO" id="GO:0005854">
    <property type="term" value="C:nascent polypeptide-associated complex"/>
    <property type="evidence" value="ECO:0007669"/>
    <property type="project" value="InterPro"/>
</dbReference>
<accession>V3ZKM3</accession>
<dbReference type="Pfam" id="PF01849">
    <property type="entry name" value="NAC"/>
    <property type="match status" value="1"/>
</dbReference>
<dbReference type="EMBL" id="KB203827">
    <property type="protein sequence ID" value="ESO82960.1"/>
    <property type="molecule type" value="Genomic_DNA"/>
</dbReference>
<dbReference type="InterPro" id="IPR038187">
    <property type="entry name" value="NAC_A/B_dom_sf"/>
</dbReference>
<reference evidence="3 4" key="1">
    <citation type="journal article" date="2013" name="Nature">
        <title>Insights into bilaterian evolution from three spiralian genomes.</title>
        <authorList>
            <person name="Simakov O."/>
            <person name="Marletaz F."/>
            <person name="Cho S.J."/>
            <person name="Edsinger-Gonzales E."/>
            <person name="Havlak P."/>
            <person name="Hellsten U."/>
            <person name="Kuo D.H."/>
            <person name="Larsson T."/>
            <person name="Lv J."/>
            <person name="Arendt D."/>
            <person name="Savage R."/>
            <person name="Osoegawa K."/>
            <person name="de Jong P."/>
            <person name="Grimwood J."/>
            <person name="Chapman J.A."/>
            <person name="Shapiro H."/>
            <person name="Aerts A."/>
            <person name="Otillar R.P."/>
            <person name="Terry A.Y."/>
            <person name="Boore J.L."/>
            <person name="Grigoriev I.V."/>
            <person name="Lindberg D.R."/>
            <person name="Seaver E.C."/>
            <person name="Weisblat D.A."/>
            <person name="Putnam N.H."/>
            <person name="Rokhsar D.S."/>
        </authorList>
    </citation>
    <scope>NUCLEOTIDE SEQUENCE [LARGE SCALE GENOMIC DNA]</scope>
</reference>
<dbReference type="STRING" id="225164.V3ZKM3"/>
<dbReference type="CDD" id="cd14415">
    <property type="entry name" value="UBA_NACA_NACP1"/>
    <property type="match status" value="1"/>
</dbReference>
<dbReference type="Gene3D" id="2.20.70.30">
    <property type="entry name" value="Nascent polypeptide-associated complex domain"/>
    <property type="match status" value="1"/>
</dbReference>
<keyword evidence="4" id="KW-1185">Reference proteome</keyword>
<evidence type="ECO:0000256" key="1">
    <source>
        <dbReference type="SAM" id="MobiDB-lite"/>
    </source>
</evidence>
<feature type="region of interest" description="Disordered" evidence="1">
    <location>
        <begin position="1"/>
        <end position="71"/>
    </location>
</feature>
<dbReference type="CTD" id="20245268"/>
<dbReference type="KEGG" id="lgi:LOTGIDRAFT_197780"/>
<dbReference type="OMA" id="SQKMIFA"/>
<feature type="compositionally biased region" description="Acidic residues" evidence="1">
    <location>
        <begin position="159"/>
        <end position="171"/>
    </location>
</feature>
<feature type="domain" description="NAC-A/B" evidence="2">
    <location>
        <begin position="66"/>
        <end position="131"/>
    </location>
</feature>
<proteinExistence type="predicted"/>
<dbReference type="InterPro" id="IPR044034">
    <property type="entry name" value="NAC-like_UBA"/>
</dbReference>
<gene>
    <name evidence="3" type="ORF">LOTGIDRAFT_197780</name>
</gene>
<dbReference type="PROSITE" id="PS51151">
    <property type="entry name" value="NAC_AB"/>
    <property type="match status" value="1"/>
</dbReference>
<evidence type="ECO:0000313" key="4">
    <source>
        <dbReference type="Proteomes" id="UP000030746"/>
    </source>
</evidence>